<proteinExistence type="predicted"/>
<dbReference type="Proteomes" id="UP001212602">
    <property type="component" value="Unassembled WGS sequence"/>
</dbReference>
<evidence type="ECO:0000313" key="2">
    <source>
        <dbReference type="EMBL" id="MDA7419196.1"/>
    </source>
</evidence>
<evidence type="ECO:0000259" key="1">
    <source>
        <dbReference type="Pfam" id="PF07110"/>
    </source>
</evidence>
<dbReference type="InterPro" id="IPR011008">
    <property type="entry name" value="Dimeric_a/b-barrel"/>
</dbReference>
<gene>
    <name evidence="2" type="ORF">PGB34_22715</name>
</gene>
<dbReference type="GO" id="GO:0016491">
    <property type="term" value="F:oxidoreductase activity"/>
    <property type="evidence" value="ECO:0007669"/>
    <property type="project" value="InterPro"/>
</dbReference>
<name>A0AAE3T2L7_9BURK</name>
<reference evidence="2" key="1">
    <citation type="submission" date="2023-01" db="EMBL/GenBank/DDBJ databases">
        <title>Xenophilus mangrovi sp. nov., isolated from soil of Mangrove nature reserve.</title>
        <authorList>
            <person name="Xu S."/>
            <person name="Liu Z."/>
            <person name="Xu Y."/>
        </authorList>
    </citation>
    <scope>NUCLEOTIDE SEQUENCE</scope>
    <source>
        <strain evidence="2">YW8</strain>
    </source>
</reference>
<dbReference type="InterPro" id="IPR009799">
    <property type="entry name" value="EthD_dom"/>
</dbReference>
<feature type="domain" description="EthD" evidence="1">
    <location>
        <begin position="12"/>
        <end position="94"/>
    </location>
</feature>
<accession>A0AAE3T2L7</accession>
<protein>
    <submittedName>
        <fullName evidence="2">EthD family reductase</fullName>
    </submittedName>
</protein>
<dbReference type="AlphaFoldDB" id="A0AAE3T2L7"/>
<dbReference type="NCBIfam" id="TIGR02118">
    <property type="entry name" value="EthD family reductase"/>
    <property type="match status" value="1"/>
</dbReference>
<sequence length="226" mass="24544">MTIYRSALINRRPGLDRAAFRTHWIDVHGALAARLPGLGSYRQNHIAERFLEDPDAPVQSIDGVSQLSFDSVQAMEASDRSPEYALCKEDIPKFQGGITILVLEAHELKAAPAGRSQGAKLLWLSARRPGVAAEGLQQRWLAKPHLPAVPGLQRCVQNFVVDRSHPVQAGVPAGDASFVESVGEAWFDSVEALRAAVSSEAGRALLHGDPALAPFAIYRIEEIRIA</sequence>
<organism evidence="2 3">
    <name type="scientific">Xenophilus arseniciresistens</name>
    <dbReference type="NCBI Taxonomy" id="1283306"/>
    <lineage>
        <taxon>Bacteria</taxon>
        <taxon>Pseudomonadati</taxon>
        <taxon>Pseudomonadota</taxon>
        <taxon>Betaproteobacteria</taxon>
        <taxon>Burkholderiales</taxon>
        <taxon>Comamonadaceae</taxon>
        <taxon>Xenophilus</taxon>
    </lineage>
</organism>
<keyword evidence="3" id="KW-1185">Reference proteome</keyword>
<dbReference type="EMBL" id="JAQIPB010000014">
    <property type="protein sequence ID" value="MDA7419196.1"/>
    <property type="molecule type" value="Genomic_DNA"/>
</dbReference>
<dbReference type="RefSeq" id="WP_271430394.1">
    <property type="nucleotide sequence ID" value="NZ_JAQIPB010000014.1"/>
</dbReference>
<comment type="caution">
    <text evidence="2">The sequence shown here is derived from an EMBL/GenBank/DDBJ whole genome shotgun (WGS) entry which is preliminary data.</text>
</comment>
<evidence type="ECO:0000313" key="3">
    <source>
        <dbReference type="Proteomes" id="UP001212602"/>
    </source>
</evidence>
<dbReference type="SUPFAM" id="SSF54909">
    <property type="entry name" value="Dimeric alpha+beta barrel"/>
    <property type="match status" value="2"/>
</dbReference>
<dbReference type="Gene3D" id="3.30.70.100">
    <property type="match status" value="2"/>
</dbReference>
<dbReference type="Pfam" id="PF07110">
    <property type="entry name" value="EthD"/>
    <property type="match status" value="1"/>
</dbReference>